<dbReference type="Proteomes" id="UP000249739">
    <property type="component" value="Unassembled WGS sequence"/>
</dbReference>
<dbReference type="AlphaFoldDB" id="A0A2W5FCA5"/>
<dbReference type="InterPro" id="IPR025961">
    <property type="entry name" value="Metal_resist"/>
</dbReference>
<evidence type="ECO:0000313" key="2">
    <source>
        <dbReference type="EMBL" id="PZP53705.1"/>
    </source>
</evidence>
<name>A0A2W5FCA5_9BACT</name>
<evidence type="ECO:0000256" key="1">
    <source>
        <dbReference type="SAM" id="Phobius"/>
    </source>
</evidence>
<dbReference type="Gene3D" id="1.20.120.1490">
    <property type="match status" value="1"/>
</dbReference>
<keyword evidence="1" id="KW-1133">Transmembrane helix</keyword>
<evidence type="ECO:0000313" key="3">
    <source>
        <dbReference type="Proteomes" id="UP000249739"/>
    </source>
</evidence>
<dbReference type="Pfam" id="PF13801">
    <property type="entry name" value="Metal_resist"/>
    <property type="match status" value="1"/>
</dbReference>
<keyword evidence="1" id="KW-0812">Transmembrane</keyword>
<evidence type="ECO:0008006" key="4">
    <source>
        <dbReference type="Google" id="ProtNLM"/>
    </source>
</evidence>
<proteinExistence type="predicted"/>
<feature type="transmembrane region" description="Helical" evidence="1">
    <location>
        <begin position="7"/>
        <end position="29"/>
    </location>
</feature>
<comment type="caution">
    <text evidence="2">The sequence shown here is derived from an EMBL/GenBank/DDBJ whole genome shotgun (WGS) entry which is preliminary data.</text>
</comment>
<accession>A0A2W5FCA5</accession>
<gene>
    <name evidence="2" type="ORF">DI586_10710</name>
</gene>
<organism evidence="2 3">
    <name type="scientific">Micavibrio aeruginosavorus</name>
    <dbReference type="NCBI Taxonomy" id="349221"/>
    <lineage>
        <taxon>Bacteria</taxon>
        <taxon>Pseudomonadati</taxon>
        <taxon>Bdellovibrionota</taxon>
        <taxon>Bdellovibrionia</taxon>
        <taxon>Bdellovibrionales</taxon>
        <taxon>Pseudobdellovibrionaceae</taxon>
        <taxon>Micavibrio</taxon>
    </lineage>
</organism>
<protein>
    <recommendedName>
        <fullName evidence="4">Heavy metal resistance protein</fullName>
    </recommendedName>
</protein>
<reference evidence="2 3" key="1">
    <citation type="submission" date="2017-08" db="EMBL/GenBank/DDBJ databases">
        <title>Infants hospitalized years apart are colonized by the same room-sourced microbial strains.</title>
        <authorList>
            <person name="Brooks B."/>
            <person name="Olm M.R."/>
            <person name="Firek B.A."/>
            <person name="Baker R."/>
            <person name="Thomas B.C."/>
            <person name="Morowitz M.J."/>
            <person name="Banfield J.F."/>
        </authorList>
    </citation>
    <scope>NUCLEOTIDE SEQUENCE [LARGE SCALE GENOMIC DNA]</scope>
    <source>
        <strain evidence="2">S2_006_000_R2_64</strain>
    </source>
</reference>
<sequence>MRSYQKEIIYFIAIALVAFGAFYVCGNFFKPPHHNQIDAHVWLHEQIAITAEQDQKLFEIEKNFTEKQRVLREKIHVGNLELAAAMLEDKAFSERVAAAVERIHHAQGELQKLTIEHIFDMQTVLTPQQAEKLNKLAADALIQNP</sequence>
<keyword evidence="1" id="KW-0472">Membrane</keyword>
<dbReference type="EMBL" id="QFOT01000168">
    <property type="protein sequence ID" value="PZP53705.1"/>
    <property type="molecule type" value="Genomic_DNA"/>
</dbReference>